<keyword evidence="7" id="KW-0539">Nucleus</keyword>
<gene>
    <name evidence="11" type="ORF">G6F64_004796</name>
</gene>
<dbReference type="PROSITE" id="PS50114">
    <property type="entry name" value="GATA_ZN_FINGER_2"/>
    <property type="match status" value="1"/>
</dbReference>
<name>A0A9P6XCC8_RHIOR</name>
<reference evidence="11" key="1">
    <citation type="journal article" date="2020" name="Microb. Genom.">
        <title>Genetic diversity of clinical and environmental Mucorales isolates obtained from an investigation of mucormycosis cases among solid organ transplant recipients.</title>
        <authorList>
            <person name="Nguyen M.H."/>
            <person name="Kaul D."/>
            <person name="Muto C."/>
            <person name="Cheng S.J."/>
            <person name="Richter R.A."/>
            <person name="Bruno V.M."/>
            <person name="Liu G."/>
            <person name="Beyhan S."/>
            <person name="Sundermann A.J."/>
            <person name="Mounaud S."/>
            <person name="Pasculle A.W."/>
            <person name="Nierman W.C."/>
            <person name="Driscoll E."/>
            <person name="Cumbie R."/>
            <person name="Clancy C.J."/>
            <person name="Dupont C.L."/>
        </authorList>
    </citation>
    <scope>NUCLEOTIDE SEQUENCE</scope>
    <source>
        <strain evidence="11">GL11</strain>
    </source>
</reference>
<dbReference type="GO" id="GO:0008270">
    <property type="term" value="F:zinc ion binding"/>
    <property type="evidence" value="ECO:0007669"/>
    <property type="project" value="UniProtKB-KW"/>
</dbReference>
<dbReference type="FunFam" id="3.30.50.10:FF:000007">
    <property type="entry name" value="Nitrogen regulatory AreA, N-terminal"/>
    <property type="match status" value="1"/>
</dbReference>
<feature type="region of interest" description="Disordered" evidence="9">
    <location>
        <begin position="70"/>
        <end position="103"/>
    </location>
</feature>
<dbReference type="PANTHER" id="PTHR10071:SF281">
    <property type="entry name" value="BOX A-BINDING FACTOR-RELATED"/>
    <property type="match status" value="1"/>
</dbReference>
<dbReference type="InterPro" id="IPR039355">
    <property type="entry name" value="Transcription_factor_GATA"/>
</dbReference>
<evidence type="ECO:0000256" key="4">
    <source>
        <dbReference type="ARBA" id="ARBA00022833"/>
    </source>
</evidence>
<dbReference type="InterPro" id="IPR013860">
    <property type="entry name" value="AreA_GATA"/>
</dbReference>
<keyword evidence="3 8" id="KW-0863">Zinc-finger</keyword>
<organism evidence="11 12">
    <name type="scientific">Rhizopus oryzae</name>
    <name type="common">Mucormycosis agent</name>
    <name type="synonym">Rhizopus arrhizus var. delemar</name>
    <dbReference type="NCBI Taxonomy" id="64495"/>
    <lineage>
        <taxon>Eukaryota</taxon>
        <taxon>Fungi</taxon>
        <taxon>Fungi incertae sedis</taxon>
        <taxon>Mucoromycota</taxon>
        <taxon>Mucoromycotina</taxon>
        <taxon>Mucoromycetes</taxon>
        <taxon>Mucorales</taxon>
        <taxon>Mucorineae</taxon>
        <taxon>Rhizopodaceae</taxon>
        <taxon>Rhizopus</taxon>
    </lineage>
</organism>
<dbReference type="GO" id="GO:0000122">
    <property type="term" value="P:negative regulation of transcription by RNA polymerase II"/>
    <property type="evidence" value="ECO:0007669"/>
    <property type="project" value="TreeGrafter"/>
</dbReference>
<dbReference type="OrthoDB" id="515401at2759"/>
<dbReference type="PROSITE" id="PS00344">
    <property type="entry name" value="GATA_ZN_FINGER_1"/>
    <property type="match status" value="1"/>
</dbReference>
<evidence type="ECO:0000259" key="10">
    <source>
        <dbReference type="PROSITE" id="PS50114"/>
    </source>
</evidence>
<feature type="region of interest" description="Disordered" evidence="9">
    <location>
        <begin position="329"/>
        <end position="407"/>
    </location>
</feature>
<feature type="region of interest" description="Disordered" evidence="9">
    <location>
        <begin position="1"/>
        <end position="30"/>
    </location>
</feature>
<evidence type="ECO:0000256" key="5">
    <source>
        <dbReference type="ARBA" id="ARBA00023015"/>
    </source>
</evidence>
<feature type="region of interest" description="Disordered" evidence="9">
    <location>
        <begin position="237"/>
        <end position="302"/>
    </location>
</feature>
<evidence type="ECO:0000256" key="3">
    <source>
        <dbReference type="ARBA" id="ARBA00022771"/>
    </source>
</evidence>
<feature type="compositionally biased region" description="Polar residues" evidence="9">
    <location>
        <begin position="1"/>
        <end position="13"/>
    </location>
</feature>
<accession>A0A9P6XCC8</accession>
<protein>
    <recommendedName>
        <fullName evidence="10">GATA-type domain-containing protein</fullName>
    </recommendedName>
</protein>
<keyword evidence="12" id="KW-1185">Reference proteome</keyword>
<evidence type="ECO:0000256" key="2">
    <source>
        <dbReference type="ARBA" id="ARBA00022723"/>
    </source>
</evidence>
<dbReference type="EMBL" id="JAANQT010000546">
    <property type="protein sequence ID" value="KAG1310124.1"/>
    <property type="molecule type" value="Genomic_DNA"/>
</dbReference>
<dbReference type="InterPro" id="IPR000679">
    <property type="entry name" value="Znf_GATA"/>
</dbReference>
<dbReference type="GO" id="GO:0000978">
    <property type="term" value="F:RNA polymerase II cis-regulatory region sequence-specific DNA binding"/>
    <property type="evidence" value="ECO:0007669"/>
    <property type="project" value="TreeGrafter"/>
</dbReference>
<dbReference type="CDD" id="cd00202">
    <property type="entry name" value="ZnF_GATA"/>
    <property type="match status" value="1"/>
</dbReference>
<dbReference type="InterPro" id="IPR013088">
    <property type="entry name" value="Znf_NHR/GATA"/>
</dbReference>
<feature type="compositionally biased region" description="Polar residues" evidence="9">
    <location>
        <begin position="275"/>
        <end position="297"/>
    </location>
</feature>
<dbReference type="SMART" id="SM00401">
    <property type="entry name" value="ZnF_GATA"/>
    <property type="match status" value="1"/>
</dbReference>
<comment type="caution">
    <text evidence="11">The sequence shown here is derived from an EMBL/GenBank/DDBJ whole genome shotgun (WGS) entry which is preliminary data.</text>
</comment>
<evidence type="ECO:0000313" key="12">
    <source>
        <dbReference type="Proteomes" id="UP000716291"/>
    </source>
</evidence>
<evidence type="ECO:0000256" key="8">
    <source>
        <dbReference type="PROSITE-ProRule" id="PRU00094"/>
    </source>
</evidence>
<dbReference type="PRINTS" id="PR00619">
    <property type="entry name" value="GATAZNFINGER"/>
</dbReference>
<dbReference type="Pfam" id="PF08550">
    <property type="entry name" value="GATA_AreA"/>
    <property type="match status" value="1"/>
</dbReference>
<comment type="subcellular location">
    <subcellularLocation>
        <location evidence="1">Nucleus</location>
    </subcellularLocation>
</comment>
<dbReference type="Pfam" id="PF00320">
    <property type="entry name" value="GATA"/>
    <property type="match status" value="1"/>
</dbReference>
<keyword evidence="2" id="KW-0479">Metal-binding</keyword>
<dbReference type="GO" id="GO:0045944">
    <property type="term" value="P:positive regulation of transcription by RNA polymerase II"/>
    <property type="evidence" value="ECO:0007669"/>
    <property type="project" value="TreeGrafter"/>
</dbReference>
<feature type="compositionally biased region" description="Polar residues" evidence="9">
    <location>
        <begin position="370"/>
        <end position="382"/>
    </location>
</feature>
<dbReference type="PANTHER" id="PTHR10071">
    <property type="entry name" value="TRANSCRIPTION FACTOR GATA FAMILY MEMBER"/>
    <property type="match status" value="1"/>
</dbReference>
<keyword evidence="4" id="KW-0862">Zinc</keyword>
<feature type="compositionally biased region" description="Polar residues" evidence="9">
    <location>
        <begin position="536"/>
        <end position="546"/>
    </location>
</feature>
<evidence type="ECO:0000256" key="1">
    <source>
        <dbReference type="ARBA" id="ARBA00004123"/>
    </source>
</evidence>
<keyword evidence="6" id="KW-0804">Transcription</keyword>
<dbReference type="GO" id="GO:0000981">
    <property type="term" value="F:DNA-binding transcription factor activity, RNA polymerase II-specific"/>
    <property type="evidence" value="ECO:0007669"/>
    <property type="project" value="TreeGrafter"/>
</dbReference>
<feature type="region of interest" description="Disordered" evidence="9">
    <location>
        <begin position="523"/>
        <end position="546"/>
    </location>
</feature>
<evidence type="ECO:0000256" key="9">
    <source>
        <dbReference type="SAM" id="MobiDB-lite"/>
    </source>
</evidence>
<evidence type="ECO:0000313" key="11">
    <source>
        <dbReference type="EMBL" id="KAG1310124.1"/>
    </source>
</evidence>
<proteinExistence type="predicted"/>
<dbReference type="GO" id="GO:0005634">
    <property type="term" value="C:nucleus"/>
    <property type="evidence" value="ECO:0007669"/>
    <property type="project" value="UniProtKB-SubCell"/>
</dbReference>
<sequence>MDQVLSDSLFPTTNDEEINTKDENIENDGKKEDPLATQVWRMYTKAKDSLPNGSRMENLTWRMMAMTLTKKKKEEEEQPTTPPVADDTTGLLSSSAPPYTMLDHHNQEKNNVLITGSVRAFHTPVDELPRYTPLKRRVTTINHDYSTNSIIIPSLDDEMNQHYFSQSVPSNNSYLNNNQNRTLLNDSFNNSAYHSIPNSPTLGSFTNSTTTPTGGLPVINPGSLSFEELLNVYYHDNTPPPTISSPRSISSYNSDEPEQEKSTKQPMKYKRTKKSTSQQPQDNNKTQCSNCQTTTTPLWRRNPQGLPLCNACGLFYKLHGSVRPLSLKTDVIKKRNRNSGNSNNANNIQKQHQQHQQQSSSKLKPVTPNIIKQSSDNMYNNNRIDRRNTLHSINKRPSLLSKKHRRTSEMLLPPSAMMTNNDTTYINPYNSVSTPTSTATILPSSSSPSPFSIYPMPPQPLFTNNDTDNMPVNMINDIQSTNDDDGTSAAMNAILESVGINLNSLPAELLPLVASAANYHAMNKQREQQQQQQQQTYNFYESTHTP</sequence>
<evidence type="ECO:0000256" key="7">
    <source>
        <dbReference type="ARBA" id="ARBA00023242"/>
    </source>
</evidence>
<dbReference type="SUPFAM" id="SSF57716">
    <property type="entry name" value="Glucocorticoid receptor-like (DNA-binding domain)"/>
    <property type="match status" value="1"/>
</dbReference>
<feature type="compositionally biased region" description="Low complexity" evidence="9">
    <location>
        <begin position="338"/>
        <end position="362"/>
    </location>
</feature>
<dbReference type="Proteomes" id="UP000716291">
    <property type="component" value="Unassembled WGS sequence"/>
</dbReference>
<feature type="domain" description="GATA-type" evidence="10">
    <location>
        <begin position="282"/>
        <end position="335"/>
    </location>
</feature>
<feature type="compositionally biased region" description="Basic and acidic residues" evidence="9">
    <location>
        <begin position="18"/>
        <end position="30"/>
    </location>
</feature>
<dbReference type="Gene3D" id="3.30.50.10">
    <property type="entry name" value="Erythroid Transcription Factor GATA-1, subunit A"/>
    <property type="match status" value="1"/>
</dbReference>
<evidence type="ECO:0000256" key="6">
    <source>
        <dbReference type="ARBA" id="ARBA00023163"/>
    </source>
</evidence>
<keyword evidence="5" id="KW-0805">Transcription regulation</keyword>
<dbReference type="AlphaFoldDB" id="A0A9P6XCC8"/>